<gene>
    <name evidence="2" type="ORF">KGMB03357_18670</name>
</gene>
<dbReference type="InterPro" id="IPR000868">
    <property type="entry name" value="Isochorismatase-like_dom"/>
</dbReference>
<organism evidence="2 3">
    <name type="scientific">Anaerotignum faecicola</name>
    <dbReference type="NCBI Taxonomy" id="2358141"/>
    <lineage>
        <taxon>Bacteria</taxon>
        <taxon>Bacillati</taxon>
        <taxon>Bacillota</taxon>
        <taxon>Clostridia</taxon>
        <taxon>Lachnospirales</taxon>
        <taxon>Anaerotignaceae</taxon>
        <taxon>Anaerotignum</taxon>
    </lineage>
</organism>
<sequence>MDWKTTALVVIDMENAFISKESPLCIQEAAKSVPACGRVIRKARERGIPVFFVNRIYRRNGSDVEFTRYDSWLGGNRYLAPNSKGALSIEVPAEFTPQKGDYTIIKPRFSAFFQTELDLILRRLGVKTVILTGTTTPNCIRTSCYDGLSLDYNILIIEDCCSSNTAEIQRVNMEDMARVGAVITDSDTFCTDVFAVADFAGEIQRRVQQDETAPE</sequence>
<feature type="domain" description="Isochorismatase-like" evidence="1">
    <location>
        <begin position="6"/>
        <end position="187"/>
    </location>
</feature>
<dbReference type="OrthoDB" id="9796485at2"/>
<dbReference type="Proteomes" id="UP000287361">
    <property type="component" value="Unassembled WGS sequence"/>
</dbReference>
<evidence type="ECO:0000313" key="3">
    <source>
        <dbReference type="Proteomes" id="UP000287361"/>
    </source>
</evidence>
<dbReference type="SUPFAM" id="SSF52499">
    <property type="entry name" value="Isochorismatase-like hydrolases"/>
    <property type="match status" value="1"/>
</dbReference>
<dbReference type="CDD" id="cd00431">
    <property type="entry name" value="cysteine_hydrolases"/>
    <property type="match status" value="1"/>
</dbReference>
<evidence type="ECO:0000259" key="1">
    <source>
        <dbReference type="Pfam" id="PF00857"/>
    </source>
</evidence>
<protein>
    <submittedName>
        <fullName evidence="2">Isochorismatase</fullName>
    </submittedName>
</protein>
<dbReference type="Pfam" id="PF00857">
    <property type="entry name" value="Isochorismatase"/>
    <property type="match status" value="1"/>
</dbReference>
<dbReference type="AlphaFoldDB" id="A0A401LF67"/>
<dbReference type="InterPro" id="IPR036380">
    <property type="entry name" value="Isochorismatase-like_sf"/>
</dbReference>
<comment type="caution">
    <text evidence="2">The sequence shown here is derived from an EMBL/GenBank/DDBJ whole genome shotgun (WGS) entry which is preliminary data.</text>
</comment>
<dbReference type="PANTHER" id="PTHR47044">
    <property type="entry name" value="OS02G0276400 PROTEIN"/>
    <property type="match status" value="1"/>
</dbReference>
<evidence type="ECO:0000313" key="2">
    <source>
        <dbReference type="EMBL" id="GCB30206.1"/>
    </source>
</evidence>
<accession>A0A401LF67</accession>
<keyword evidence="3" id="KW-1185">Reference proteome</keyword>
<name>A0A401LF67_9FIRM</name>
<dbReference type="EMBL" id="BHVZ01000010">
    <property type="protein sequence ID" value="GCB30206.1"/>
    <property type="molecule type" value="Genomic_DNA"/>
</dbReference>
<dbReference type="Gene3D" id="3.40.50.850">
    <property type="entry name" value="Isochorismatase-like"/>
    <property type="match status" value="1"/>
</dbReference>
<proteinExistence type="predicted"/>
<reference evidence="2 3" key="1">
    <citation type="submission" date="2018-10" db="EMBL/GenBank/DDBJ databases">
        <title>Draft Genome Sequence of Anaerotignum sp. KCTC 15736.</title>
        <authorList>
            <person name="Choi S.H."/>
            <person name="Kim J.S."/>
            <person name="Kang S.W."/>
            <person name="Lee J.S."/>
            <person name="Park S.H."/>
        </authorList>
    </citation>
    <scope>NUCLEOTIDE SEQUENCE [LARGE SCALE GENOMIC DNA]</scope>
    <source>
        <strain evidence="2 3">KCTC 15736</strain>
    </source>
</reference>